<dbReference type="InterPro" id="IPR023210">
    <property type="entry name" value="NADP_OxRdtase_dom"/>
</dbReference>
<dbReference type="AlphaFoldDB" id="A0A4R0R8D0"/>
<dbReference type="GO" id="GO:0016491">
    <property type="term" value="F:oxidoreductase activity"/>
    <property type="evidence" value="ECO:0007669"/>
    <property type="project" value="UniProtKB-KW"/>
</dbReference>
<dbReference type="PANTHER" id="PTHR43364">
    <property type="entry name" value="NADH-SPECIFIC METHYLGLYOXAL REDUCTASE-RELATED"/>
    <property type="match status" value="1"/>
</dbReference>
<reference evidence="4 5" key="1">
    <citation type="submission" date="2018-11" db="EMBL/GenBank/DDBJ databases">
        <title>Genome assembly of Steccherinum ochraceum LE-BIN_3174, the white-rot fungus of the Steccherinaceae family (The Residual Polyporoid clade, Polyporales, Basidiomycota).</title>
        <authorList>
            <person name="Fedorova T.V."/>
            <person name="Glazunova O.A."/>
            <person name="Landesman E.O."/>
            <person name="Moiseenko K.V."/>
            <person name="Psurtseva N.V."/>
            <person name="Savinova O.S."/>
            <person name="Shakhova N.V."/>
            <person name="Tyazhelova T.V."/>
            <person name="Vasina D.V."/>
        </authorList>
    </citation>
    <scope>NUCLEOTIDE SEQUENCE [LARGE SCALE GENOMIC DNA]</scope>
    <source>
        <strain evidence="4 5">LE-BIN_3174</strain>
    </source>
</reference>
<dbReference type="PANTHER" id="PTHR43364:SF2">
    <property type="entry name" value="ARYL-ALCOHOL DEHYDROGENASE AAD10-RELATED"/>
    <property type="match status" value="1"/>
</dbReference>
<evidence type="ECO:0000313" key="5">
    <source>
        <dbReference type="Proteomes" id="UP000292702"/>
    </source>
</evidence>
<gene>
    <name evidence="4" type="ORF">EIP91_008544</name>
</gene>
<dbReference type="Proteomes" id="UP000292702">
    <property type="component" value="Unassembled WGS sequence"/>
</dbReference>
<proteinExistence type="inferred from homology"/>
<protein>
    <recommendedName>
        <fullName evidence="3">NADP-dependent oxidoreductase domain-containing protein</fullName>
    </recommendedName>
</protein>
<organism evidence="4 5">
    <name type="scientific">Steccherinum ochraceum</name>
    <dbReference type="NCBI Taxonomy" id="92696"/>
    <lineage>
        <taxon>Eukaryota</taxon>
        <taxon>Fungi</taxon>
        <taxon>Dikarya</taxon>
        <taxon>Basidiomycota</taxon>
        <taxon>Agaricomycotina</taxon>
        <taxon>Agaricomycetes</taxon>
        <taxon>Polyporales</taxon>
        <taxon>Steccherinaceae</taxon>
        <taxon>Steccherinum</taxon>
    </lineage>
</organism>
<comment type="similarity">
    <text evidence="2">Belongs to the aldo/keto reductase family. Aldo/keto reductase 2 subfamily.</text>
</comment>
<evidence type="ECO:0000313" key="4">
    <source>
        <dbReference type="EMBL" id="TCD61375.1"/>
    </source>
</evidence>
<accession>A0A4R0R8D0</accession>
<dbReference type="EMBL" id="RWJN01000474">
    <property type="protein sequence ID" value="TCD61375.1"/>
    <property type="molecule type" value="Genomic_DNA"/>
</dbReference>
<dbReference type="STRING" id="92696.A0A4R0R8D0"/>
<comment type="caution">
    <text evidence="4">The sequence shown here is derived from an EMBL/GenBank/DDBJ whole genome shotgun (WGS) entry which is preliminary data.</text>
</comment>
<evidence type="ECO:0000256" key="1">
    <source>
        <dbReference type="ARBA" id="ARBA00023002"/>
    </source>
</evidence>
<name>A0A4R0R8D0_9APHY</name>
<evidence type="ECO:0000256" key="2">
    <source>
        <dbReference type="ARBA" id="ARBA00038157"/>
    </source>
</evidence>
<sequence>MTDHWAQPPPPKTKLGRHRQLAPLAGVHLSPICLGAMSIGEAWNEHGFGSMDKEQSFKLLDAFFDAGGNFFDTANSYQDEQSEKWLGEWIEKRGNRQQVFVATKYTYNYKLGEGPEFGQKTLYTGNHLKSLRNSVDDSLKKLRTDYIDLLYVHWWDYTTSIEEVMNGLHNLVVQGKVLYLGISDTPAWVVAACNTYARCNGKTPFVVYQGQWSILVRDFEREILPMARQQGLALAPFEVLHGGKIRTDEDEERRLRTGEGGRAINKPSWLRTEDEKKVCRALEKVAQEVGAKSIAAVAIAYVMQKAPYVFPIIGGRKIEHLHSNIEALDVSLTLEHIAYLENILPFERGVPYNIAGAADTGYNAIYQTAGHFDKWPVQEAIRPAN</sequence>
<dbReference type="InterPro" id="IPR050523">
    <property type="entry name" value="AKR_Detox_Biosynth"/>
</dbReference>
<dbReference type="SUPFAM" id="SSF51430">
    <property type="entry name" value="NAD(P)-linked oxidoreductase"/>
    <property type="match status" value="1"/>
</dbReference>
<dbReference type="OrthoDB" id="48988at2759"/>
<dbReference type="InterPro" id="IPR036812">
    <property type="entry name" value="NAD(P)_OxRdtase_dom_sf"/>
</dbReference>
<dbReference type="Pfam" id="PF00248">
    <property type="entry name" value="Aldo_ket_red"/>
    <property type="match status" value="1"/>
</dbReference>
<keyword evidence="1" id="KW-0560">Oxidoreductase</keyword>
<dbReference type="Gene3D" id="3.20.20.100">
    <property type="entry name" value="NADP-dependent oxidoreductase domain"/>
    <property type="match status" value="1"/>
</dbReference>
<keyword evidence="5" id="KW-1185">Reference proteome</keyword>
<feature type="domain" description="NADP-dependent oxidoreductase" evidence="3">
    <location>
        <begin position="31"/>
        <end position="343"/>
    </location>
</feature>
<evidence type="ECO:0000259" key="3">
    <source>
        <dbReference type="Pfam" id="PF00248"/>
    </source>
</evidence>